<evidence type="ECO:0000256" key="5">
    <source>
        <dbReference type="SAM" id="MobiDB-lite"/>
    </source>
</evidence>
<feature type="domain" description="Protein kinase" evidence="7">
    <location>
        <begin position="15"/>
        <end position="297"/>
    </location>
</feature>
<dbReference type="RefSeq" id="WP_050429052.1">
    <property type="nucleotide sequence ID" value="NZ_CP012159.1"/>
</dbReference>
<dbReference type="GO" id="GO:0005524">
    <property type="term" value="F:ATP binding"/>
    <property type="evidence" value="ECO:0007669"/>
    <property type="project" value="UniProtKB-KW"/>
</dbReference>
<dbReference type="InterPro" id="IPR011009">
    <property type="entry name" value="Kinase-like_dom_sf"/>
</dbReference>
<evidence type="ECO:0000313" key="8">
    <source>
        <dbReference type="EMBL" id="AKT36548.1"/>
    </source>
</evidence>
<keyword evidence="2" id="KW-0547">Nucleotide-binding</keyword>
<evidence type="ECO:0000259" key="7">
    <source>
        <dbReference type="PROSITE" id="PS50011"/>
    </source>
</evidence>
<dbReference type="PANTHER" id="PTHR43289:SF6">
    <property type="entry name" value="SERINE_THREONINE-PROTEIN KINASE NEKL-3"/>
    <property type="match status" value="1"/>
</dbReference>
<dbReference type="SUPFAM" id="SSF56112">
    <property type="entry name" value="Protein kinase-like (PK-like)"/>
    <property type="match status" value="1"/>
</dbReference>
<dbReference type="SMART" id="SM00220">
    <property type="entry name" value="S_TKc"/>
    <property type="match status" value="1"/>
</dbReference>
<dbReference type="InterPro" id="IPR000719">
    <property type="entry name" value="Prot_kinase_dom"/>
</dbReference>
<protein>
    <recommendedName>
        <fullName evidence="7">Protein kinase domain-containing protein</fullName>
    </recommendedName>
</protein>
<keyword evidence="6" id="KW-1133">Transmembrane helix</keyword>
<organism evidence="8 9">
    <name type="scientific">Chondromyces crocatus</name>
    <dbReference type="NCBI Taxonomy" id="52"/>
    <lineage>
        <taxon>Bacteria</taxon>
        <taxon>Pseudomonadati</taxon>
        <taxon>Myxococcota</taxon>
        <taxon>Polyangia</taxon>
        <taxon>Polyangiales</taxon>
        <taxon>Polyangiaceae</taxon>
        <taxon>Chondromyces</taxon>
    </lineage>
</organism>
<dbReference type="OrthoDB" id="9801841at2"/>
<evidence type="ECO:0000256" key="6">
    <source>
        <dbReference type="SAM" id="Phobius"/>
    </source>
</evidence>
<dbReference type="GO" id="GO:0004674">
    <property type="term" value="F:protein serine/threonine kinase activity"/>
    <property type="evidence" value="ECO:0007669"/>
    <property type="project" value="TreeGrafter"/>
</dbReference>
<dbReference type="KEGG" id="ccro:CMC5_006660"/>
<feature type="transmembrane region" description="Helical" evidence="6">
    <location>
        <begin position="331"/>
        <end position="352"/>
    </location>
</feature>
<keyword evidence="6" id="KW-0812">Transmembrane</keyword>
<sequence>MSLALADGTIFAGRYQIVRCIASGAMGAVYEAAHLETGRRVAIKAMLHHIVQSQELRERFKLETRVAAQIESEFIVDVFDAGVDERTGLPFLVMELLRGEELGQRLARATRFTPAETVTYLHQTALALDRTHQAGIVHRDLKPANLFLTQRDDGSPRIKVLDFGVAKVVADGAAQAAMTRNLGTPFYMSPEQFMGEARIGPASDTYALGMMAYTFLTGEPYWAPELRKDSNMFAFVNIAVLGPREPASVRAQRLGVALPAGFDAWFMKVCAPSPPDRFPAATAATAALAHLCGVPALGNATGVLANLSPQGLTNTAAEIDAPFAPRKGPRIAVASLAIGVVGIVGTIVYTLAVKRPESDPMPAQSTVGALLEPGAMDSASAPVASAPPSPSESPSAEPADPPIDLDAPASSAAASASGRSKPAVVTQQPPSGQPQVPSTTGSKPSLYGQD</sequence>
<gene>
    <name evidence="8" type="ORF">CMC5_006660</name>
</gene>
<keyword evidence="3" id="KW-0418">Kinase</keyword>
<evidence type="ECO:0000313" key="9">
    <source>
        <dbReference type="Proteomes" id="UP000067626"/>
    </source>
</evidence>
<feature type="region of interest" description="Disordered" evidence="5">
    <location>
        <begin position="378"/>
        <end position="450"/>
    </location>
</feature>
<dbReference type="Gene3D" id="3.30.200.20">
    <property type="entry name" value="Phosphorylase Kinase, domain 1"/>
    <property type="match status" value="1"/>
</dbReference>
<dbReference type="Proteomes" id="UP000067626">
    <property type="component" value="Chromosome"/>
</dbReference>
<dbReference type="STRING" id="52.CMC5_006660"/>
<keyword evidence="6" id="KW-0472">Membrane</keyword>
<name>A0A0K1E7J9_CHOCO</name>
<dbReference type="Pfam" id="PF00069">
    <property type="entry name" value="Pkinase"/>
    <property type="match status" value="1"/>
</dbReference>
<dbReference type="InterPro" id="IPR008271">
    <property type="entry name" value="Ser/Thr_kinase_AS"/>
</dbReference>
<dbReference type="AlphaFoldDB" id="A0A0K1E7J9"/>
<evidence type="ECO:0000256" key="4">
    <source>
        <dbReference type="ARBA" id="ARBA00022840"/>
    </source>
</evidence>
<proteinExistence type="predicted"/>
<evidence type="ECO:0000256" key="3">
    <source>
        <dbReference type="ARBA" id="ARBA00022777"/>
    </source>
</evidence>
<reference evidence="8 9" key="1">
    <citation type="submission" date="2015-07" db="EMBL/GenBank/DDBJ databases">
        <title>Genome analysis of myxobacterium Chondromyces crocatus Cm c5 reveals a high potential for natural compound synthesis and the genetic basis for the loss of fruiting body formation.</title>
        <authorList>
            <person name="Zaburannyi N."/>
            <person name="Bunk B."/>
            <person name="Maier J."/>
            <person name="Overmann J."/>
            <person name="Mueller R."/>
        </authorList>
    </citation>
    <scope>NUCLEOTIDE SEQUENCE [LARGE SCALE GENOMIC DNA]</scope>
    <source>
        <strain evidence="8 9">Cm c5</strain>
    </source>
</reference>
<evidence type="ECO:0000256" key="1">
    <source>
        <dbReference type="ARBA" id="ARBA00022679"/>
    </source>
</evidence>
<accession>A0A0K1E7J9</accession>
<dbReference type="Gene3D" id="1.10.510.10">
    <property type="entry name" value="Transferase(Phosphotransferase) domain 1"/>
    <property type="match status" value="1"/>
</dbReference>
<dbReference type="CDD" id="cd14014">
    <property type="entry name" value="STKc_PknB_like"/>
    <property type="match status" value="1"/>
</dbReference>
<dbReference type="PATRIC" id="fig|52.7.peg.711"/>
<dbReference type="EMBL" id="CP012159">
    <property type="protein sequence ID" value="AKT36548.1"/>
    <property type="molecule type" value="Genomic_DNA"/>
</dbReference>
<evidence type="ECO:0000256" key="2">
    <source>
        <dbReference type="ARBA" id="ARBA00022741"/>
    </source>
</evidence>
<dbReference type="PROSITE" id="PS00108">
    <property type="entry name" value="PROTEIN_KINASE_ST"/>
    <property type="match status" value="1"/>
</dbReference>
<dbReference type="PROSITE" id="PS50011">
    <property type="entry name" value="PROTEIN_KINASE_DOM"/>
    <property type="match status" value="1"/>
</dbReference>
<keyword evidence="4" id="KW-0067">ATP-binding</keyword>
<keyword evidence="9" id="KW-1185">Reference proteome</keyword>
<keyword evidence="1" id="KW-0808">Transferase</keyword>
<feature type="compositionally biased region" description="Low complexity" evidence="5">
    <location>
        <begin position="392"/>
        <end position="440"/>
    </location>
</feature>
<dbReference type="PANTHER" id="PTHR43289">
    <property type="entry name" value="MITOGEN-ACTIVATED PROTEIN KINASE KINASE KINASE 20-RELATED"/>
    <property type="match status" value="1"/>
</dbReference>